<dbReference type="PROSITE" id="PS00138">
    <property type="entry name" value="SUBTILASE_SER"/>
    <property type="match status" value="1"/>
</dbReference>
<dbReference type="CDD" id="cd07474">
    <property type="entry name" value="Peptidases_S8_subtilisin_Vpr-like"/>
    <property type="match status" value="1"/>
</dbReference>
<evidence type="ECO:0000256" key="5">
    <source>
        <dbReference type="ARBA" id="ARBA00022729"/>
    </source>
</evidence>
<dbReference type="InterPro" id="IPR010259">
    <property type="entry name" value="S8pro/Inhibitor_I9"/>
</dbReference>
<dbReference type="Pfam" id="PF02225">
    <property type="entry name" value="PA"/>
    <property type="match status" value="1"/>
</dbReference>
<dbReference type="InterPro" id="IPR003137">
    <property type="entry name" value="PA_domain"/>
</dbReference>
<dbReference type="GO" id="GO:0030246">
    <property type="term" value="F:carbohydrate binding"/>
    <property type="evidence" value="ECO:0007669"/>
    <property type="project" value="InterPro"/>
</dbReference>
<feature type="compositionally biased region" description="Polar residues" evidence="11">
    <location>
        <begin position="256"/>
        <end position="266"/>
    </location>
</feature>
<evidence type="ECO:0000256" key="3">
    <source>
        <dbReference type="ARBA" id="ARBA00022525"/>
    </source>
</evidence>
<name>A0A1X7I5B9_9BACL</name>
<evidence type="ECO:0000256" key="6">
    <source>
        <dbReference type="ARBA" id="ARBA00022801"/>
    </source>
</evidence>
<dbReference type="SUPFAM" id="SSF49384">
    <property type="entry name" value="Carbohydrate-binding domain"/>
    <property type="match status" value="1"/>
</dbReference>
<evidence type="ECO:0000256" key="11">
    <source>
        <dbReference type="SAM" id="MobiDB-lite"/>
    </source>
</evidence>
<dbReference type="InterPro" id="IPR034213">
    <property type="entry name" value="S8_Vpr-like"/>
</dbReference>
<feature type="active site" description="Charge relay system" evidence="8 9">
    <location>
        <position position="570"/>
    </location>
</feature>
<keyword evidence="6 9" id="KW-0378">Hydrolase</keyword>
<organism evidence="14 15">
    <name type="scientific">Paenibacillus aquistagni</name>
    <dbReference type="NCBI Taxonomy" id="1852522"/>
    <lineage>
        <taxon>Bacteria</taxon>
        <taxon>Bacillati</taxon>
        <taxon>Bacillota</taxon>
        <taxon>Bacilli</taxon>
        <taxon>Bacillales</taxon>
        <taxon>Paenibacillaceae</taxon>
        <taxon>Paenibacillus</taxon>
    </lineage>
</organism>
<accession>A0A1X7I5B9</accession>
<feature type="active site" description="Charge relay system" evidence="8 9">
    <location>
        <position position="261"/>
    </location>
</feature>
<feature type="region of interest" description="Disordered" evidence="11">
    <location>
        <begin position="237"/>
        <end position="285"/>
    </location>
</feature>
<dbReference type="Pfam" id="PF00082">
    <property type="entry name" value="Peptidase_S8"/>
    <property type="match status" value="1"/>
</dbReference>
<dbReference type="InterPro" id="IPR046450">
    <property type="entry name" value="PA_dom_sf"/>
</dbReference>
<evidence type="ECO:0000313" key="15">
    <source>
        <dbReference type="Proteomes" id="UP000193834"/>
    </source>
</evidence>
<evidence type="ECO:0000256" key="10">
    <source>
        <dbReference type="RuleBase" id="RU003355"/>
    </source>
</evidence>
<dbReference type="Gene3D" id="3.50.30.30">
    <property type="match status" value="1"/>
</dbReference>
<dbReference type="SUPFAM" id="SSF52743">
    <property type="entry name" value="Subtilisin-like"/>
    <property type="match status" value="1"/>
</dbReference>
<feature type="compositionally biased region" description="Polar residues" evidence="11">
    <location>
        <begin position="57"/>
        <end position="67"/>
    </location>
</feature>
<evidence type="ECO:0000256" key="2">
    <source>
        <dbReference type="ARBA" id="ARBA00022512"/>
    </source>
</evidence>
<dbReference type="PRINTS" id="PR00723">
    <property type="entry name" value="SUBTILISIN"/>
</dbReference>
<dbReference type="STRING" id="1852522.SAMN06295960_0101"/>
<dbReference type="PROSITE" id="PS51272">
    <property type="entry name" value="SLH"/>
    <property type="match status" value="2"/>
</dbReference>
<dbReference type="InterPro" id="IPR050131">
    <property type="entry name" value="Peptidase_S8_subtilisin-like"/>
</dbReference>
<dbReference type="Pfam" id="PF06280">
    <property type="entry name" value="fn3_5"/>
    <property type="match status" value="1"/>
</dbReference>
<dbReference type="InterPro" id="IPR023828">
    <property type="entry name" value="Peptidase_S8_Ser-AS"/>
</dbReference>
<dbReference type="GO" id="GO:0016020">
    <property type="term" value="C:membrane"/>
    <property type="evidence" value="ECO:0007669"/>
    <property type="project" value="InterPro"/>
</dbReference>
<dbReference type="InterPro" id="IPR023827">
    <property type="entry name" value="Peptidase_S8_Asp-AS"/>
</dbReference>
<dbReference type="PANTHER" id="PTHR43806">
    <property type="entry name" value="PEPTIDASE S8"/>
    <property type="match status" value="1"/>
</dbReference>
<evidence type="ECO:0000256" key="12">
    <source>
        <dbReference type="SAM" id="SignalP"/>
    </source>
</evidence>
<keyword evidence="5 12" id="KW-0732">Signal</keyword>
<keyword evidence="7 9" id="KW-0720">Serine protease</keyword>
<dbReference type="InterPro" id="IPR000209">
    <property type="entry name" value="Peptidase_S8/S53_dom"/>
</dbReference>
<dbReference type="PROSITE" id="PS00137">
    <property type="entry name" value="SUBTILASE_HIS"/>
    <property type="match status" value="1"/>
</dbReference>
<sequence length="1500" mass="161736">MNSKTIRKPLAGILSLAMLAAMLFPAITPAYAQEEAAKESLSPKITSRLSPKLQIPGQPSTSPSPLANNFILQSDSDEPITVIVELSHEPIALFQSHSSTSKTSTADQERKIRLEHLAFKTQAQNNLNIGFNREYTKAFNGYSVVIPANEVDRLTRLPSVKAVYPNLEYKTLPVDNGYVFKPLMDESAPYIGADKLWDLDVTGKGIKVGVLDTGVDMNHPSLQGAYKGGWDFVDNDDNPMETLPDSSKPPLADGTEYQTTHGTHVSGTIVGRGDPDDPTGSTGWVRGVAPEADLYVYRVLGPYGRGSTENIIAAIERSITDKMDVINLSLGGKFNNAFTADSVAVNNAMLAGVTVVLAAGNEGPEPGTVSTPGGAHIPISVGASTPPLITPTFTSAGIDTLYAQLAEYAPEITEQGKTLEAVYASLGKPEDYSSLDAAGKLVLVMRGDISFQEKAVNAAKAGAAALIIFNNAPGELKATLGAEGQYAPTYTISREAGLALLNNIEQGVTSIAFNTVQEQDLLADFSSRGPIYPDYTIKPDLTAPGVAIRSSVPSWNGDYSNAYKDSQGTSMAAPHIAGAAALLLEQYQHKIKTSELKALLMNNAVPIKDRSQRVYSVTEQGSGRVDLNETIKAQAIALVQASTSATKDKASIVYETGGVSFGLVPSGTRSQTIKVKDIAQAAQSYAISSTWSGTGNGIHLSFDHSTIDVPANGEASFNVQVEVPTQAPEGIYEGIITLTEATTQHLLRLPVSLYIGQAFEIDAITDVKVEPMLFSPNGESPQQATDVTFAVNKPLDKVSMSVTDIVYGDFMGTMYTSMEEHHPNLYGVEGWDGTVLNNGQSTPLPDGLYSLTPVANEEELDNQAGSFIIDREAPESVLDEEALIVDPLDPSMGVIRGKVTKDLLMELFPADLPISAYIAVAALDMYGAQYDGIIEEDGTFTVRVPLGIGMNQYDLFVYDSALNGTLAPAHQIEHFIPEAVAASVSKANVQTGEAFDVKVEYSVTEEVYAASFSLTYDSKLTVLQMSPSVTMATYQQEHFPGTPLQIDIDTKEEPNGMTTLNYSVSLSGGAVPNFGSIATISFVSDHEGKYDFKLSQARLYNANREEIPIQHVLPGTVNVKKPNVPNPEPEPPTSPSWPGGFIGMDTSSKTLKAGKLVETKQDQIVKAVFNIDAETVKKQLQDSTVKQVLLDISDIPFKEYSEVAFRLDKSTVEQLLESKKGLMLSAAEFSLLLPSESIKPLVGTDGFELVLSLAEHKEKGFSKDGGETTFTSPMITIRGPENVKSTSMEMTMKQTVRTKDIRKAALYALDLDQAKNSVWNYDQAGIKAKNKQAITFAITQFGTYTAAEHARTFRDIVLHWAKDEIEVIAAHGLLRGKDRIDTFKPSDILTQAEFATLLDRMTNNGMTWEERIAEPGARKPITREKMVVMLVQALKADLSQTSSTAGFKDEALISSEAKAAVAYAVSKGFIKGMSNNTFDPTGTTTRAQAAILLYRVMNDQ</sequence>
<dbReference type="InterPro" id="IPR001119">
    <property type="entry name" value="SLH_dom"/>
</dbReference>
<dbReference type="RefSeq" id="WP_176228806.1">
    <property type="nucleotide sequence ID" value="NZ_FXAZ01000001.1"/>
</dbReference>
<proteinExistence type="inferred from homology"/>
<dbReference type="SUPFAM" id="SSF52025">
    <property type="entry name" value="PA domain"/>
    <property type="match status" value="1"/>
</dbReference>
<dbReference type="GO" id="GO:0004252">
    <property type="term" value="F:serine-type endopeptidase activity"/>
    <property type="evidence" value="ECO:0007669"/>
    <property type="project" value="UniProtKB-UniRule"/>
</dbReference>
<keyword evidence="3" id="KW-0964">Secreted</keyword>
<gene>
    <name evidence="14" type="ORF">SAMN06295960_0101</name>
</gene>
<dbReference type="InterPro" id="IPR010435">
    <property type="entry name" value="C5a/SBT2-like_Fn3"/>
</dbReference>
<feature type="active site" description="Charge relay system" evidence="8 9">
    <location>
        <position position="212"/>
    </location>
</feature>
<feature type="chain" id="PRO_5010884983" evidence="12">
    <location>
        <begin position="33"/>
        <end position="1500"/>
    </location>
</feature>
<feature type="region of interest" description="Disordered" evidence="11">
    <location>
        <begin position="41"/>
        <end position="67"/>
    </location>
</feature>
<evidence type="ECO:0000256" key="8">
    <source>
        <dbReference type="PIRSR" id="PIRSR615500-1"/>
    </source>
</evidence>
<keyword evidence="4 9" id="KW-0645">Protease</keyword>
<dbReference type="Gene3D" id="3.40.50.200">
    <property type="entry name" value="Peptidase S8/S53 domain"/>
    <property type="match status" value="1"/>
</dbReference>
<dbReference type="EMBL" id="FXAZ01000001">
    <property type="protein sequence ID" value="SMG08964.1"/>
    <property type="molecule type" value="Genomic_DNA"/>
</dbReference>
<dbReference type="InterPro" id="IPR008965">
    <property type="entry name" value="CBM2/CBM3_carb-bd_dom_sf"/>
</dbReference>
<feature type="domain" description="SLH" evidence="13">
    <location>
        <begin position="1444"/>
        <end position="1500"/>
    </location>
</feature>
<dbReference type="InterPro" id="IPR036852">
    <property type="entry name" value="Peptidase_S8/S53_dom_sf"/>
</dbReference>
<dbReference type="InterPro" id="IPR015500">
    <property type="entry name" value="Peptidase_S8_subtilisin-rel"/>
</dbReference>
<feature type="signal peptide" evidence="12">
    <location>
        <begin position="1"/>
        <end position="32"/>
    </location>
</feature>
<protein>
    <submittedName>
        <fullName evidence="14">Minor extracellular serine protease Vpr</fullName>
    </submittedName>
</protein>
<dbReference type="Pfam" id="PF00395">
    <property type="entry name" value="SLH"/>
    <property type="match status" value="2"/>
</dbReference>
<dbReference type="Pfam" id="PF05922">
    <property type="entry name" value="Inhibitor_I9"/>
    <property type="match status" value="1"/>
</dbReference>
<evidence type="ECO:0000256" key="4">
    <source>
        <dbReference type="ARBA" id="ARBA00022670"/>
    </source>
</evidence>
<evidence type="ECO:0000256" key="9">
    <source>
        <dbReference type="PROSITE-ProRule" id="PRU01240"/>
    </source>
</evidence>
<feature type="domain" description="SLH" evidence="13">
    <location>
        <begin position="1348"/>
        <end position="1412"/>
    </location>
</feature>
<evidence type="ECO:0000313" key="14">
    <source>
        <dbReference type="EMBL" id="SMG08964.1"/>
    </source>
</evidence>
<dbReference type="Proteomes" id="UP000193834">
    <property type="component" value="Unassembled WGS sequence"/>
</dbReference>
<keyword evidence="15" id="KW-1185">Reference proteome</keyword>
<dbReference type="InterPro" id="IPR022398">
    <property type="entry name" value="Peptidase_S8_His-AS"/>
</dbReference>
<reference evidence="14 15" key="1">
    <citation type="submission" date="2017-04" db="EMBL/GenBank/DDBJ databases">
        <authorList>
            <person name="Afonso C.L."/>
            <person name="Miller P.J."/>
            <person name="Scott M.A."/>
            <person name="Spackman E."/>
            <person name="Goraichik I."/>
            <person name="Dimitrov K.M."/>
            <person name="Suarez D.L."/>
            <person name="Swayne D.E."/>
        </authorList>
    </citation>
    <scope>NUCLEOTIDE SEQUENCE [LARGE SCALE GENOMIC DNA]</scope>
    <source>
        <strain evidence="14 15">11</strain>
    </source>
</reference>
<dbReference type="PROSITE" id="PS51892">
    <property type="entry name" value="SUBTILASE"/>
    <property type="match status" value="1"/>
</dbReference>
<dbReference type="GO" id="GO:0006508">
    <property type="term" value="P:proteolysis"/>
    <property type="evidence" value="ECO:0007669"/>
    <property type="project" value="UniProtKB-KW"/>
</dbReference>
<dbReference type="Gene3D" id="2.60.40.680">
    <property type="match status" value="1"/>
</dbReference>
<dbReference type="PANTHER" id="PTHR43806:SF65">
    <property type="entry name" value="SERINE PROTEASE APRX"/>
    <property type="match status" value="1"/>
</dbReference>
<evidence type="ECO:0000256" key="7">
    <source>
        <dbReference type="ARBA" id="ARBA00022825"/>
    </source>
</evidence>
<dbReference type="PROSITE" id="PS00136">
    <property type="entry name" value="SUBTILASE_ASP"/>
    <property type="match status" value="1"/>
</dbReference>
<keyword evidence="2" id="KW-0134">Cell wall</keyword>
<evidence type="ECO:0000259" key="13">
    <source>
        <dbReference type="PROSITE" id="PS51272"/>
    </source>
</evidence>
<comment type="similarity">
    <text evidence="1 9 10">Belongs to the peptidase S8 family.</text>
</comment>
<evidence type="ECO:0000256" key="1">
    <source>
        <dbReference type="ARBA" id="ARBA00011073"/>
    </source>
</evidence>